<dbReference type="GO" id="GO:0006826">
    <property type="term" value="P:iron ion transport"/>
    <property type="evidence" value="ECO:0007669"/>
    <property type="project" value="InterPro"/>
</dbReference>
<evidence type="ECO:0000256" key="9">
    <source>
        <dbReference type="RuleBase" id="RU361145"/>
    </source>
</evidence>
<dbReference type="InterPro" id="IPR008331">
    <property type="entry name" value="Ferritin_DPS_dom"/>
</dbReference>
<evidence type="ECO:0000313" key="11">
    <source>
        <dbReference type="EMBL" id="RDY20883.1"/>
    </source>
</evidence>
<evidence type="ECO:0000256" key="3">
    <source>
        <dbReference type="ARBA" id="ARBA00022434"/>
    </source>
</evidence>
<comment type="catalytic activity">
    <reaction evidence="7 9">
        <text>4 Fe(2+) + O2 + 6 H2O = 4 iron(III) oxide-hydroxide + 12 H(+)</text>
        <dbReference type="Rhea" id="RHEA:11972"/>
        <dbReference type="ChEBI" id="CHEBI:15377"/>
        <dbReference type="ChEBI" id="CHEBI:15378"/>
        <dbReference type="ChEBI" id="CHEBI:15379"/>
        <dbReference type="ChEBI" id="CHEBI:29033"/>
        <dbReference type="ChEBI" id="CHEBI:78619"/>
        <dbReference type="EC" id="1.16.3.2"/>
    </reaction>
</comment>
<evidence type="ECO:0000256" key="4">
    <source>
        <dbReference type="ARBA" id="ARBA00022723"/>
    </source>
</evidence>
<proteinExistence type="inferred from homology"/>
<feature type="binding site" evidence="8">
    <location>
        <position position="17"/>
    </location>
    <ligand>
        <name>Fe cation</name>
        <dbReference type="ChEBI" id="CHEBI:24875"/>
        <label>1</label>
    </ligand>
</feature>
<dbReference type="PROSITE" id="PS50905">
    <property type="entry name" value="FERRITIN_LIKE"/>
    <property type="match status" value="1"/>
</dbReference>
<dbReference type="SUPFAM" id="SSF47240">
    <property type="entry name" value="Ferritin-like"/>
    <property type="match status" value="1"/>
</dbReference>
<comment type="function">
    <text evidence="1 9">Iron-storage protein.</text>
</comment>
<comment type="caution">
    <text evidence="11">The sequence shown here is derived from an EMBL/GenBank/DDBJ whole genome shotgun (WGS) entry which is preliminary data.</text>
</comment>
<dbReference type="AlphaFoldDB" id="A0A371IK93"/>
<evidence type="ECO:0000256" key="2">
    <source>
        <dbReference type="ARBA" id="ARBA00006950"/>
    </source>
</evidence>
<dbReference type="GO" id="GO:0004322">
    <property type="term" value="F:ferroxidase activity"/>
    <property type="evidence" value="ECO:0007669"/>
    <property type="project" value="TreeGrafter"/>
</dbReference>
<dbReference type="EMBL" id="MBEW02000018">
    <property type="protein sequence ID" value="RDY20883.1"/>
    <property type="molecule type" value="Genomic_DNA"/>
</dbReference>
<dbReference type="InterPro" id="IPR009040">
    <property type="entry name" value="Ferritin-like_diiron"/>
</dbReference>
<evidence type="ECO:0000256" key="7">
    <source>
        <dbReference type="ARBA" id="ARBA00048035"/>
    </source>
</evidence>
<comment type="subcellular location">
    <subcellularLocation>
        <location evidence="9">Cytoplasm</location>
    </subcellularLocation>
</comment>
<dbReference type="InterPro" id="IPR041719">
    <property type="entry name" value="Ferritin_prok"/>
</dbReference>
<dbReference type="PANTHER" id="PTHR11431">
    <property type="entry name" value="FERRITIN"/>
    <property type="match status" value="1"/>
</dbReference>
<dbReference type="GO" id="GO:0006879">
    <property type="term" value="P:intracellular iron ion homeostasis"/>
    <property type="evidence" value="ECO:0007669"/>
    <property type="project" value="UniProtKB-KW"/>
</dbReference>
<keyword evidence="4 8" id="KW-0479">Metal-binding</keyword>
<dbReference type="Proteomes" id="UP000093352">
    <property type="component" value="Unassembled WGS sequence"/>
</dbReference>
<keyword evidence="12" id="KW-1185">Reference proteome</keyword>
<evidence type="ECO:0000256" key="8">
    <source>
        <dbReference type="PIRSR" id="PIRSR601519-1"/>
    </source>
</evidence>
<dbReference type="InterPro" id="IPR009078">
    <property type="entry name" value="Ferritin-like_SF"/>
</dbReference>
<evidence type="ECO:0000256" key="6">
    <source>
        <dbReference type="ARBA" id="ARBA00023004"/>
    </source>
</evidence>
<dbReference type="GO" id="GO:0005829">
    <property type="term" value="C:cytosol"/>
    <property type="evidence" value="ECO:0007669"/>
    <property type="project" value="TreeGrafter"/>
</dbReference>
<name>A0A371IK93_9FIRM</name>
<dbReference type="EC" id="1.16.3.2" evidence="9"/>
<dbReference type="Pfam" id="PF00210">
    <property type="entry name" value="Ferritin"/>
    <property type="match status" value="1"/>
</dbReference>
<feature type="binding site" evidence="8">
    <location>
        <position position="95"/>
    </location>
    <ligand>
        <name>Fe cation</name>
        <dbReference type="ChEBI" id="CHEBI:24875"/>
        <label>1</label>
    </ligand>
</feature>
<keyword evidence="6 8" id="KW-0408">Iron</keyword>
<dbReference type="GO" id="GO:0008198">
    <property type="term" value="F:ferrous iron binding"/>
    <property type="evidence" value="ECO:0007669"/>
    <property type="project" value="TreeGrafter"/>
</dbReference>
<feature type="binding site" evidence="8">
    <location>
        <position position="51"/>
    </location>
    <ligand>
        <name>Fe cation</name>
        <dbReference type="ChEBI" id="CHEBI:24875"/>
        <label>1</label>
    </ligand>
</feature>
<dbReference type="RefSeq" id="WP_068913850.1">
    <property type="nucleotide sequence ID" value="NZ_MBEW02000018.1"/>
</dbReference>
<evidence type="ECO:0000256" key="5">
    <source>
        <dbReference type="ARBA" id="ARBA00023002"/>
    </source>
</evidence>
<dbReference type="Gene3D" id="1.20.1260.10">
    <property type="match status" value="1"/>
</dbReference>
<comment type="similarity">
    <text evidence="2 9">Belongs to the ferritin family. Prokaryotic subfamily.</text>
</comment>
<feature type="domain" description="Ferritin-like diiron" evidence="10">
    <location>
        <begin position="1"/>
        <end position="146"/>
    </location>
</feature>
<dbReference type="PANTHER" id="PTHR11431:SF127">
    <property type="entry name" value="BACTERIAL NON-HEME FERRITIN"/>
    <property type="match status" value="1"/>
</dbReference>
<feature type="binding site" evidence="8">
    <location>
        <position position="54"/>
    </location>
    <ligand>
        <name>Fe cation</name>
        <dbReference type="ChEBI" id="CHEBI:24875"/>
        <label>1</label>
    </ligand>
</feature>
<dbReference type="InterPro" id="IPR001519">
    <property type="entry name" value="Ferritin"/>
</dbReference>
<accession>A0A371IK93</accession>
<keyword evidence="5" id="KW-0560">Oxidoreductase</keyword>
<organism evidence="11 12">
    <name type="scientific">Criibacterium bergeronii</name>
    <dbReference type="NCBI Taxonomy" id="1871336"/>
    <lineage>
        <taxon>Bacteria</taxon>
        <taxon>Bacillati</taxon>
        <taxon>Bacillota</taxon>
        <taxon>Clostridia</taxon>
        <taxon>Peptostreptococcales</taxon>
        <taxon>Filifactoraceae</taxon>
        <taxon>Criibacterium</taxon>
    </lineage>
</organism>
<dbReference type="InterPro" id="IPR012347">
    <property type="entry name" value="Ferritin-like"/>
</dbReference>
<evidence type="ECO:0000313" key="12">
    <source>
        <dbReference type="Proteomes" id="UP000093352"/>
    </source>
</evidence>
<protein>
    <recommendedName>
        <fullName evidence="9">Ferritin</fullName>
        <ecNumber evidence="9">1.16.3.2</ecNumber>
    </recommendedName>
</protein>
<feature type="binding site" evidence="8">
    <location>
        <position position="128"/>
    </location>
    <ligand>
        <name>Fe cation</name>
        <dbReference type="ChEBI" id="CHEBI:24875"/>
        <label>1</label>
    </ligand>
</feature>
<evidence type="ECO:0000259" key="10">
    <source>
        <dbReference type="PROSITE" id="PS50905"/>
    </source>
</evidence>
<keyword evidence="9" id="KW-0963">Cytoplasm</keyword>
<evidence type="ECO:0000256" key="1">
    <source>
        <dbReference type="ARBA" id="ARBA00002485"/>
    </source>
</evidence>
<reference evidence="11 12" key="1">
    <citation type="journal article" date="2016" name="Genome Announc.">
        <title>Draft Genome Sequence of Criibacterium bergeronii gen. nov., sp. nov., Strain CCRI-22567T, Isolated from a Vaginal Sample from a Woman with Bacterial Vaginosis.</title>
        <authorList>
            <person name="Maheux A.F."/>
            <person name="Berube E."/>
            <person name="Boudreau D.K."/>
            <person name="Raymond F."/>
            <person name="Corbeil J."/>
            <person name="Roy P.H."/>
            <person name="Boissinot M."/>
            <person name="Omar R.F."/>
        </authorList>
    </citation>
    <scope>NUCLEOTIDE SEQUENCE [LARGE SCALE GENOMIC DNA]</scope>
    <source>
        <strain evidence="11 12">CCRI-22567</strain>
    </source>
</reference>
<dbReference type="STRING" id="1871336.BBG48_04345"/>
<keyword evidence="3 9" id="KW-0409">Iron storage</keyword>
<gene>
    <name evidence="11" type="ORF">BBG48_007810</name>
</gene>
<sequence>MVSEKMAELLSEQVNKEIQSAYIYFAMEQYLANSYDFSGFEHFMKKQAEEEIEHTYKMMNFLHSVDKKVELKAIPQPPTAYSDFIDVFKKAYEHEQYISKSIIELLETAIAEKDYATENFLRHFVDEQVEEEDNFRKIVETLDFINGDINAVMNFNLSLGQR</sequence>
<dbReference type="GO" id="GO:0008199">
    <property type="term" value="F:ferric iron binding"/>
    <property type="evidence" value="ECO:0007669"/>
    <property type="project" value="InterPro"/>
</dbReference>
<dbReference type="CDD" id="cd01055">
    <property type="entry name" value="Nonheme_Ferritin"/>
    <property type="match status" value="1"/>
</dbReference>
<dbReference type="FunFam" id="1.20.1260.10:FF:000001">
    <property type="entry name" value="Non-heme ferritin"/>
    <property type="match status" value="1"/>
</dbReference>
<dbReference type="GO" id="GO:0042802">
    <property type="term" value="F:identical protein binding"/>
    <property type="evidence" value="ECO:0007669"/>
    <property type="project" value="UniProtKB-ARBA"/>
</dbReference>